<dbReference type="HOGENOM" id="CLU_2713608_0_0_11"/>
<accession>A0A0D4C212</accession>
<dbReference type="EMBL" id="CP011005">
    <property type="protein sequence ID" value="AJT42411.1"/>
    <property type="molecule type" value="Genomic_DNA"/>
</dbReference>
<proteinExistence type="predicted"/>
<dbReference type="AlphaFoldDB" id="A0A0D4C212"/>
<keyword evidence="2" id="KW-1185">Reference proteome</keyword>
<evidence type="ECO:0000313" key="2">
    <source>
        <dbReference type="Proteomes" id="UP000061839"/>
    </source>
</evidence>
<organism evidence="1 2">
    <name type="scientific">Psychromicrobium lacuslunae</name>
    <dbReference type="NCBI Taxonomy" id="1618207"/>
    <lineage>
        <taxon>Bacteria</taxon>
        <taxon>Bacillati</taxon>
        <taxon>Actinomycetota</taxon>
        <taxon>Actinomycetes</taxon>
        <taxon>Micrococcales</taxon>
        <taxon>Micrococcaceae</taxon>
        <taxon>Psychromicrobium</taxon>
    </lineage>
</organism>
<reference evidence="1 2" key="1">
    <citation type="journal article" date="2015" name="Genome Announc.">
        <title>Complete Genome Sequencing of Protease-Producing Novel Arthrobacter sp. Strain IHBB 11108 Using PacBio Single-Molecule Real-Time Sequencing Technology.</title>
        <authorList>
            <person name="Kiran S."/>
            <person name="Swarnkar M.K."/>
            <person name="Pal M."/>
            <person name="Thakur R."/>
            <person name="Tewari R."/>
            <person name="Singh A.K."/>
            <person name="Gulati A."/>
        </authorList>
    </citation>
    <scope>NUCLEOTIDE SEQUENCE [LARGE SCALE GENOMIC DNA]</scope>
    <source>
        <strain evidence="1 2">IHBB 11108</strain>
    </source>
</reference>
<dbReference type="STRING" id="1618207.UM93_14540"/>
<name>A0A0D4C212_9MICC</name>
<gene>
    <name evidence="1" type="ORF">UM93_14540</name>
</gene>
<dbReference type="KEGG" id="ari:UM93_14540"/>
<protein>
    <submittedName>
        <fullName evidence="1">Uncharacterized protein</fullName>
    </submittedName>
</protein>
<evidence type="ECO:0000313" key="1">
    <source>
        <dbReference type="EMBL" id="AJT42411.1"/>
    </source>
</evidence>
<dbReference type="Proteomes" id="UP000061839">
    <property type="component" value="Chromosome"/>
</dbReference>
<dbReference type="PATRIC" id="fig|1618207.4.peg.2959"/>
<sequence>MTKHENLHEAMQALRESIGLVLKEEEAELVKAGSNRDAKMWGTLAAIQQNIDWALAEHPHQGEHKWPKSTKS</sequence>